<dbReference type="Proteomes" id="UP000221795">
    <property type="component" value="Segment"/>
</dbReference>
<reference evidence="1" key="1">
    <citation type="journal article" date="2017" name="Viruses">
        <title>Characterization of Bacillus subtilis Viruses vB_BsuM-Goe2 and vB_BsuM-Goe3.</title>
        <authorList>
            <person name="Willms I.M."/>
            <person name="Hoppert M."/>
            <person name="Hertel R."/>
        </authorList>
    </citation>
    <scope>NUCLEOTIDE SEQUENCE [LARGE SCALE GENOMIC DNA]</scope>
</reference>
<gene>
    <name evidence="1" type="ORF">Goe3_c16400</name>
</gene>
<name>A0A1Z1DA04_BPGO3</name>
<keyword evidence="2" id="KW-1185">Reference proteome</keyword>
<sequence length="175" mass="19926">MTSELEGLKTNIGLWVSKYSELLWERTEELSGYSHMLTYEQALVEKHILIETAKAIRDLLKFDPLCEEFSEPAAELDVLQKVLGEINVGELYIQTTPAELKLVEKIAQVEQEVATLLHYKVDVSILNQASTRVELLSSLIPIDNRGLPEELKEAKSRLTHMSNTLYNAKQKSERL</sequence>
<evidence type="ECO:0000313" key="1">
    <source>
        <dbReference type="EMBL" id="APZ82625.1"/>
    </source>
</evidence>
<protein>
    <submittedName>
        <fullName evidence="1">Uncharacterized protein</fullName>
    </submittedName>
</protein>
<accession>A0A1Z1DA04</accession>
<organismHost>
    <name type="scientific">Bacillus subtilis</name>
    <dbReference type="NCBI Taxonomy" id="1423"/>
</organismHost>
<proteinExistence type="predicted"/>
<dbReference type="EMBL" id="KY368640">
    <property type="protein sequence ID" value="APZ82625.1"/>
    <property type="molecule type" value="Genomic_DNA"/>
</dbReference>
<evidence type="ECO:0000313" key="2">
    <source>
        <dbReference type="Proteomes" id="UP000221795"/>
    </source>
</evidence>
<organism evidence="1 2">
    <name type="scientific">Bacillus phage vB_BsuM-Goe3</name>
    <dbReference type="NCBI Taxonomy" id="1933063"/>
    <lineage>
        <taxon>Viruses</taxon>
        <taxon>Duplodnaviria</taxon>
        <taxon>Heunggongvirae</taxon>
        <taxon>Uroviricota</taxon>
        <taxon>Caudoviricetes</taxon>
        <taxon>Herelleviridae</taxon>
        <taxon>Bastillevirinae</taxon>
        <taxon>Grisebachstrassevirus</taxon>
        <taxon>Grisebachstrassevirus goe3</taxon>
    </lineage>
</organism>